<proteinExistence type="inferred from homology"/>
<evidence type="ECO:0000256" key="24">
    <source>
        <dbReference type="SAM" id="Coils"/>
    </source>
</evidence>
<evidence type="ECO:0000256" key="3">
    <source>
        <dbReference type="ARBA" id="ARBA00020557"/>
    </source>
</evidence>
<dbReference type="GO" id="GO:0006813">
    <property type="term" value="P:potassium ion transport"/>
    <property type="evidence" value="ECO:0007669"/>
    <property type="project" value="UniProtKB-KW"/>
</dbReference>
<dbReference type="GO" id="GO:0043022">
    <property type="term" value="F:ribosome binding"/>
    <property type="evidence" value="ECO:0007669"/>
    <property type="project" value="InterPro"/>
</dbReference>
<evidence type="ECO:0000256" key="9">
    <source>
        <dbReference type="ARBA" id="ARBA00022723"/>
    </source>
</evidence>
<dbReference type="GO" id="GO:0005743">
    <property type="term" value="C:mitochondrial inner membrane"/>
    <property type="evidence" value="ECO:0007669"/>
    <property type="project" value="UniProtKB-SubCell"/>
</dbReference>
<gene>
    <name evidence="28" type="primary">letm1</name>
</gene>
<keyword evidence="12" id="KW-0809">Transit peptide</keyword>
<keyword evidence="9" id="KW-0479">Metal-binding</keyword>
<keyword evidence="16" id="KW-0406">Ion transport</keyword>
<dbReference type="InterPro" id="IPR044202">
    <property type="entry name" value="LETM1/MDM38-like"/>
</dbReference>
<dbReference type="PROSITE" id="PS50222">
    <property type="entry name" value="EF_HAND_2"/>
    <property type="match status" value="1"/>
</dbReference>
<evidence type="ECO:0000259" key="27">
    <source>
        <dbReference type="PROSITE" id="PS51758"/>
    </source>
</evidence>
<dbReference type="SUPFAM" id="SSF47473">
    <property type="entry name" value="EF-hand"/>
    <property type="match status" value="1"/>
</dbReference>
<keyword evidence="18 25" id="KW-0472">Membrane</keyword>
<dbReference type="GO" id="GO:0099093">
    <property type="term" value="P:calcium export from the mitochondrion"/>
    <property type="evidence" value="ECO:0007669"/>
    <property type="project" value="UniProtKB-ARBA"/>
</dbReference>
<evidence type="ECO:0000256" key="19">
    <source>
        <dbReference type="ARBA" id="ARBA00031360"/>
    </source>
</evidence>
<keyword evidence="17 23" id="KW-0496">Mitochondrion</keyword>
<evidence type="ECO:0000256" key="10">
    <source>
        <dbReference type="ARBA" id="ARBA00022792"/>
    </source>
</evidence>
<keyword evidence="13" id="KW-0630">Potassium</keyword>
<evidence type="ECO:0000256" key="12">
    <source>
        <dbReference type="ARBA" id="ARBA00022946"/>
    </source>
</evidence>
<evidence type="ECO:0000256" key="5">
    <source>
        <dbReference type="ARBA" id="ARBA00022449"/>
    </source>
</evidence>
<keyword evidence="14 25" id="KW-1133">Transmembrane helix</keyword>
<feature type="coiled-coil region" evidence="24">
    <location>
        <begin position="526"/>
        <end position="584"/>
    </location>
</feature>
<evidence type="ECO:0000256" key="8">
    <source>
        <dbReference type="ARBA" id="ARBA00022692"/>
    </source>
</evidence>
<evidence type="ECO:0000256" key="15">
    <source>
        <dbReference type="ARBA" id="ARBA00023054"/>
    </source>
</evidence>
<dbReference type="AlphaFoldDB" id="A0A665X0M7"/>
<keyword evidence="7" id="KW-0109">Calcium transport</keyword>
<evidence type="ECO:0000256" key="1">
    <source>
        <dbReference type="ARBA" id="ARBA00004434"/>
    </source>
</evidence>
<feature type="domain" description="Letm1 RBD" evidence="27">
    <location>
        <begin position="252"/>
        <end position="525"/>
    </location>
</feature>
<protein>
    <recommendedName>
        <fullName evidence="3">Mitochondrial proton/calcium exchanger protein</fullName>
    </recommendedName>
    <alternativeName>
        <fullName evidence="21">Electroneutral mitochondrial K(+)/H(+)exchanger</fullName>
    </alternativeName>
    <alternativeName>
        <fullName evidence="19">Leucine zipper-EF-hand-containing transmembrane protein 1</fullName>
    </alternativeName>
</protein>
<dbReference type="InterPro" id="IPR011992">
    <property type="entry name" value="EF-hand-dom_pair"/>
</dbReference>
<sequence length="724" mass="82542">MKTSRSLKNEFRKGKGKLQDGACFNCTAFRLSSQKLDGLRLGSLAQCSSFGPSLPLSDGHVGPFQGPDSQRLYCAFVLGASASPYPAITSGARWTIARPQDICGVRWIHTSRGRWDDSKVEKSLRSLKDKKKLEEGGPVYSPTLDAEPVRRTLRQRVVDEIKHYYHGFRLLWIDTTIAGRMLWRVLNGHPLSRRERRQFLRTCADVFRLLPFLVFIIVPFMEFLLPIALKLFPNMLPSTFETQSKKEERLKKELRVKLEMAKFLQDTIEEIALRNKAAQGNVTEEFSTFFQKIRDSGERPSNEQIIKFSKLFEDELTLDNLTRPQLVALCRLLELQSIGTNNFLRFQLIMKLRAIRADDKLIAEEGVASLNVNEVQAACRVRGMRSLGVTEERLREQLSQWLELHLNQQIPTSLLLLSRAMYLPDTLSPADQLKTTLQTLPEMVAKEAQLMAAEMELSKVDNKTKLETMLQEEAAIRKDNEDREMERLADAAEKVARVKLKATTSADQASEILRDTAPVIDGLKGEEITKEEIDMLSDACSKLKEQKKLLTLEKEELEELKDDVQEYNEDLEEIKKELSKSGQEKTVEESKASKRLSKRVNRMIGRIDKIILELEKDKVILDGCLPSGRNLISIDELISVMRQIQNIPEHKLQSIAEALDDNKDGKIDIDDVIKVVELIDKEDIDISTTQVADIMVMLQKEEKLMEKEKAKEKVEKEQAATLTS</sequence>
<keyword evidence="5" id="KW-0050">Antiport</keyword>
<dbReference type="GO" id="GO:0005509">
    <property type="term" value="F:calcium ion binding"/>
    <property type="evidence" value="ECO:0007669"/>
    <property type="project" value="InterPro"/>
</dbReference>
<feature type="domain" description="EF-hand" evidence="26">
    <location>
        <begin position="647"/>
        <end position="682"/>
    </location>
</feature>
<accession>A0A665X0M7</accession>
<evidence type="ECO:0000256" key="20">
    <source>
        <dbReference type="ARBA" id="ARBA00034214"/>
    </source>
</evidence>
<comment type="subcellular location">
    <subcellularLocation>
        <location evidence="1">Mitochondrion inner membrane</location>
        <topology evidence="1">Single-pass membrane protein</topology>
    </subcellularLocation>
</comment>
<evidence type="ECO:0000259" key="26">
    <source>
        <dbReference type="PROSITE" id="PS50222"/>
    </source>
</evidence>
<dbReference type="InterPro" id="IPR002048">
    <property type="entry name" value="EF_hand_dom"/>
</dbReference>
<evidence type="ECO:0000313" key="28">
    <source>
        <dbReference type="Ensembl" id="ENSENLP00000049745.1"/>
    </source>
</evidence>
<dbReference type="GO" id="GO:0015369">
    <property type="term" value="F:calcium:proton antiporter activity"/>
    <property type="evidence" value="ECO:0007669"/>
    <property type="project" value="UniProtKB-ARBA"/>
</dbReference>
<evidence type="ECO:0000256" key="11">
    <source>
        <dbReference type="ARBA" id="ARBA00022837"/>
    </source>
</evidence>
<evidence type="ECO:0000256" key="17">
    <source>
        <dbReference type="ARBA" id="ARBA00023128"/>
    </source>
</evidence>
<dbReference type="InterPro" id="IPR018247">
    <property type="entry name" value="EF_Hand_1_Ca_BS"/>
</dbReference>
<evidence type="ECO:0000313" key="29">
    <source>
        <dbReference type="Proteomes" id="UP000472264"/>
    </source>
</evidence>
<dbReference type="InterPro" id="IPR059005">
    <property type="entry name" value="LETM1_C"/>
</dbReference>
<reference evidence="28" key="2">
    <citation type="submission" date="2025-08" db="UniProtKB">
        <authorList>
            <consortium name="Ensembl"/>
        </authorList>
    </citation>
    <scope>IDENTIFICATION</scope>
</reference>
<evidence type="ECO:0000256" key="23">
    <source>
        <dbReference type="PROSITE-ProRule" id="PRU01094"/>
    </source>
</evidence>
<evidence type="ECO:0000256" key="18">
    <source>
        <dbReference type="ARBA" id="ARBA00023136"/>
    </source>
</evidence>
<reference evidence="28" key="3">
    <citation type="submission" date="2025-09" db="UniProtKB">
        <authorList>
            <consortium name="Ensembl"/>
        </authorList>
    </citation>
    <scope>IDENTIFICATION</scope>
</reference>
<keyword evidence="15 24" id="KW-0175">Coiled coil</keyword>
<comment type="catalytic activity">
    <reaction evidence="20">
        <text>Ca(2+)(in) + 2 H(+)(out) = Ca(2+)(out) + 2 H(+)(in)</text>
        <dbReference type="Rhea" id="RHEA:72199"/>
        <dbReference type="ChEBI" id="CHEBI:15378"/>
        <dbReference type="ChEBI" id="CHEBI:29108"/>
    </reaction>
</comment>
<comment type="catalytic activity">
    <reaction evidence="22">
        <text>K(+)(in) + H(+)(out) = K(+)(out) + H(+)(in)</text>
        <dbReference type="Rhea" id="RHEA:29467"/>
        <dbReference type="ChEBI" id="CHEBI:15378"/>
        <dbReference type="ChEBI" id="CHEBI:29103"/>
    </reaction>
</comment>
<keyword evidence="10" id="KW-0999">Mitochondrion inner membrane</keyword>
<dbReference type="PROSITE" id="PS00018">
    <property type="entry name" value="EF_HAND_1"/>
    <property type="match status" value="1"/>
</dbReference>
<comment type="similarity">
    <text evidence="2">Belongs to the LETM1 family.</text>
</comment>
<keyword evidence="4" id="KW-0813">Transport</keyword>
<evidence type="ECO:0000256" key="21">
    <source>
        <dbReference type="ARBA" id="ARBA00035046"/>
    </source>
</evidence>
<evidence type="ECO:0000256" key="25">
    <source>
        <dbReference type="SAM" id="Phobius"/>
    </source>
</evidence>
<dbReference type="PROSITE" id="PS51758">
    <property type="entry name" value="LETM1_RBD"/>
    <property type="match status" value="1"/>
</dbReference>
<keyword evidence="8 25" id="KW-0812">Transmembrane</keyword>
<dbReference type="PANTHER" id="PTHR14009:SF8">
    <property type="entry name" value="MITOCHONDRIAL PROTON_CALCIUM EXCHANGER PROTEIN"/>
    <property type="match status" value="1"/>
</dbReference>
<organism evidence="28 29">
    <name type="scientific">Echeneis naucrates</name>
    <name type="common">Live sharksucker</name>
    <dbReference type="NCBI Taxonomy" id="173247"/>
    <lineage>
        <taxon>Eukaryota</taxon>
        <taxon>Metazoa</taxon>
        <taxon>Chordata</taxon>
        <taxon>Craniata</taxon>
        <taxon>Vertebrata</taxon>
        <taxon>Euteleostomi</taxon>
        <taxon>Actinopterygii</taxon>
        <taxon>Neopterygii</taxon>
        <taxon>Teleostei</taxon>
        <taxon>Neoteleostei</taxon>
        <taxon>Acanthomorphata</taxon>
        <taxon>Carangaria</taxon>
        <taxon>Carangiformes</taxon>
        <taxon>Echeneidae</taxon>
        <taxon>Echeneis</taxon>
    </lineage>
</organism>
<keyword evidence="11" id="KW-0106">Calcium</keyword>
<dbReference type="GO" id="GO:0051560">
    <property type="term" value="P:mitochondrial calcium ion homeostasis"/>
    <property type="evidence" value="ECO:0007669"/>
    <property type="project" value="UniProtKB-ARBA"/>
</dbReference>
<dbReference type="Gene3D" id="1.10.238.10">
    <property type="entry name" value="EF-hand"/>
    <property type="match status" value="1"/>
</dbReference>
<feature type="transmembrane region" description="Helical" evidence="25">
    <location>
        <begin position="206"/>
        <end position="229"/>
    </location>
</feature>
<keyword evidence="29" id="KW-1185">Reference proteome</keyword>
<reference evidence="28" key="1">
    <citation type="submission" date="2021-04" db="EMBL/GenBank/DDBJ databases">
        <authorList>
            <consortium name="Wellcome Sanger Institute Data Sharing"/>
        </authorList>
    </citation>
    <scope>NUCLEOTIDE SEQUENCE [LARGE SCALE GENOMIC DNA]</scope>
</reference>
<evidence type="ECO:0000256" key="2">
    <source>
        <dbReference type="ARBA" id="ARBA00009584"/>
    </source>
</evidence>
<evidence type="ECO:0000256" key="22">
    <source>
        <dbReference type="ARBA" id="ARBA00047912"/>
    </source>
</evidence>
<name>A0A665X0M7_ECHNA</name>
<evidence type="ECO:0000256" key="16">
    <source>
        <dbReference type="ARBA" id="ARBA00023065"/>
    </source>
</evidence>
<dbReference type="Proteomes" id="UP000472264">
    <property type="component" value="Chromosome 22"/>
</dbReference>
<dbReference type="Pfam" id="PF07766">
    <property type="entry name" value="LETM1_RBD"/>
    <property type="match status" value="1"/>
</dbReference>
<keyword evidence="6" id="KW-0633">Potassium transport</keyword>
<evidence type="ECO:0000256" key="4">
    <source>
        <dbReference type="ARBA" id="ARBA00022448"/>
    </source>
</evidence>
<dbReference type="Ensembl" id="ENSENLT00000050963.1">
    <property type="protein sequence ID" value="ENSENLP00000049745.1"/>
    <property type="gene ID" value="ENSENLG00000020756.1"/>
</dbReference>
<dbReference type="InterPro" id="IPR033122">
    <property type="entry name" value="LETM1-like_RBD"/>
</dbReference>
<dbReference type="Pfam" id="PF26561">
    <property type="entry name" value="LETM1_C"/>
    <property type="match status" value="1"/>
</dbReference>
<evidence type="ECO:0000256" key="7">
    <source>
        <dbReference type="ARBA" id="ARBA00022568"/>
    </source>
</evidence>
<evidence type="ECO:0000256" key="6">
    <source>
        <dbReference type="ARBA" id="ARBA00022538"/>
    </source>
</evidence>
<dbReference type="FunFam" id="1.10.238.10:FF:000290">
    <property type="entry name" value="LETM1 and EF-hand domain-containing protein 1, mitochondrial"/>
    <property type="match status" value="1"/>
</dbReference>
<evidence type="ECO:0000256" key="13">
    <source>
        <dbReference type="ARBA" id="ARBA00022958"/>
    </source>
</evidence>
<evidence type="ECO:0000256" key="14">
    <source>
        <dbReference type="ARBA" id="ARBA00022989"/>
    </source>
</evidence>
<dbReference type="PANTHER" id="PTHR14009">
    <property type="entry name" value="LEUCINE ZIPPER-EF-HAND CONTAINING TRANSMEMBRANE PROTEIN"/>
    <property type="match status" value="1"/>
</dbReference>